<proteinExistence type="predicted"/>
<gene>
    <name evidence="1" type="ORF">BPAG_LOCUS12918</name>
</gene>
<dbReference type="EMBL" id="UZAD01013334">
    <property type="protein sequence ID" value="VDN94104.1"/>
    <property type="molecule type" value="Genomic_DNA"/>
</dbReference>
<evidence type="ECO:0000313" key="3">
    <source>
        <dbReference type="WBParaSite" id="BPAG_0001299001-mRNA-1"/>
    </source>
</evidence>
<sequence>MDKPSAQFRCLLINICVSNTLHSKKYSTTANYYGQENLFDKFSSCFKNNV</sequence>
<dbReference type="Proteomes" id="UP000278627">
    <property type="component" value="Unassembled WGS sequence"/>
</dbReference>
<evidence type="ECO:0000313" key="2">
    <source>
        <dbReference type="Proteomes" id="UP000278627"/>
    </source>
</evidence>
<reference evidence="3" key="1">
    <citation type="submission" date="2017-02" db="UniProtKB">
        <authorList>
            <consortium name="WormBaseParasite"/>
        </authorList>
    </citation>
    <scope>IDENTIFICATION</scope>
</reference>
<name>A0A0N4TVR8_BRUPA</name>
<evidence type="ECO:0000313" key="1">
    <source>
        <dbReference type="EMBL" id="VDN94104.1"/>
    </source>
</evidence>
<protein>
    <submittedName>
        <fullName evidence="1 3">Uncharacterized protein</fullName>
    </submittedName>
</protein>
<keyword evidence="2" id="KW-1185">Reference proteome</keyword>
<dbReference type="WBParaSite" id="BPAG_0001299001-mRNA-1">
    <property type="protein sequence ID" value="BPAG_0001299001-mRNA-1"/>
    <property type="gene ID" value="BPAG_0001299001"/>
</dbReference>
<reference evidence="1 2" key="2">
    <citation type="submission" date="2018-11" db="EMBL/GenBank/DDBJ databases">
        <authorList>
            <consortium name="Pathogen Informatics"/>
        </authorList>
    </citation>
    <scope>NUCLEOTIDE SEQUENCE [LARGE SCALE GENOMIC DNA]</scope>
</reference>
<accession>A0A0N4TVR8</accession>
<dbReference type="AlphaFoldDB" id="A0A0N4TVR8"/>
<organism evidence="3">
    <name type="scientific">Brugia pahangi</name>
    <name type="common">Filarial nematode worm</name>
    <dbReference type="NCBI Taxonomy" id="6280"/>
    <lineage>
        <taxon>Eukaryota</taxon>
        <taxon>Metazoa</taxon>
        <taxon>Ecdysozoa</taxon>
        <taxon>Nematoda</taxon>
        <taxon>Chromadorea</taxon>
        <taxon>Rhabditida</taxon>
        <taxon>Spirurina</taxon>
        <taxon>Spiruromorpha</taxon>
        <taxon>Filarioidea</taxon>
        <taxon>Onchocercidae</taxon>
        <taxon>Brugia</taxon>
    </lineage>
</organism>